<feature type="compositionally biased region" description="Low complexity" evidence="8">
    <location>
        <begin position="685"/>
        <end position="717"/>
    </location>
</feature>
<evidence type="ECO:0000313" key="10">
    <source>
        <dbReference type="EMBL" id="HFM97228.1"/>
    </source>
</evidence>
<keyword evidence="4" id="KW-1134">Transmembrane beta strand</keyword>
<feature type="compositionally biased region" description="Low complexity" evidence="8">
    <location>
        <begin position="94"/>
        <end position="140"/>
    </location>
</feature>
<evidence type="ECO:0000256" key="9">
    <source>
        <dbReference type="SAM" id="SignalP"/>
    </source>
</evidence>
<reference evidence="10" key="1">
    <citation type="journal article" date="2020" name="mSystems">
        <title>Genome- and Community-Level Interaction Insights into Carbon Utilization and Element Cycling Functions of Hydrothermarchaeota in Hydrothermal Sediment.</title>
        <authorList>
            <person name="Zhou Z."/>
            <person name="Liu Y."/>
            <person name="Xu W."/>
            <person name="Pan J."/>
            <person name="Luo Z.H."/>
            <person name="Li M."/>
        </authorList>
    </citation>
    <scope>NUCLEOTIDE SEQUENCE [LARGE SCALE GENOMIC DNA]</scope>
    <source>
        <strain evidence="10">SpSt-418</strain>
    </source>
</reference>
<gene>
    <name evidence="10" type="ORF">ENR64_05540</name>
</gene>
<keyword evidence="3" id="KW-0813">Transport</keyword>
<keyword evidence="9" id="KW-0732">Signal</keyword>
<evidence type="ECO:0000256" key="5">
    <source>
        <dbReference type="ARBA" id="ARBA00022692"/>
    </source>
</evidence>
<dbReference type="EMBL" id="DSRU01000062">
    <property type="protein sequence ID" value="HFM97228.1"/>
    <property type="molecule type" value="Genomic_DNA"/>
</dbReference>
<feature type="compositionally biased region" description="Low complexity" evidence="8">
    <location>
        <begin position="633"/>
        <end position="662"/>
    </location>
</feature>
<dbReference type="PANTHER" id="PTHR30026:SF21">
    <property type="entry name" value="SLR1270 PROTEIN"/>
    <property type="match status" value="1"/>
</dbReference>
<feature type="region of interest" description="Disordered" evidence="8">
    <location>
        <begin position="633"/>
        <end position="717"/>
    </location>
</feature>
<evidence type="ECO:0000256" key="4">
    <source>
        <dbReference type="ARBA" id="ARBA00022452"/>
    </source>
</evidence>
<feature type="region of interest" description="Disordered" evidence="8">
    <location>
        <begin position="86"/>
        <end position="213"/>
    </location>
</feature>
<evidence type="ECO:0000256" key="7">
    <source>
        <dbReference type="ARBA" id="ARBA00023237"/>
    </source>
</evidence>
<dbReference type="SUPFAM" id="SSF56954">
    <property type="entry name" value="Outer membrane efflux proteins (OEP)"/>
    <property type="match status" value="1"/>
</dbReference>
<dbReference type="GO" id="GO:0015562">
    <property type="term" value="F:efflux transmembrane transporter activity"/>
    <property type="evidence" value="ECO:0007669"/>
    <property type="project" value="InterPro"/>
</dbReference>
<evidence type="ECO:0000256" key="2">
    <source>
        <dbReference type="ARBA" id="ARBA00007613"/>
    </source>
</evidence>
<dbReference type="PANTHER" id="PTHR30026">
    <property type="entry name" value="OUTER MEMBRANE PROTEIN TOLC"/>
    <property type="match status" value="1"/>
</dbReference>
<keyword evidence="7" id="KW-0998">Cell outer membrane</keyword>
<evidence type="ECO:0000256" key="3">
    <source>
        <dbReference type="ARBA" id="ARBA00022448"/>
    </source>
</evidence>
<comment type="similarity">
    <text evidence="2">Belongs to the outer membrane factor (OMF) (TC 1.B.17) family.</text>
</comment>
<evidence type="ECO:0000256" key="1">
    <source>
        <dbReference type="ARBA" id="ARBA00004442"/>
    </source>
</evidence>
<dbReference type="GO" id="GO:0015288">
    <property type="term" value="F:porin activity"/>
    <property type="evidence" value="ECO:0007669"/>
    <property type="project" value="TreeGrafter"/>
</dbReference>
<evidence type="ECO:0000256" key="8">
    <source>
        <dbReference type="SAM" id="MobiDB-lite"/>
    </source>
</evidence>
<comment type="caution">
    <text evidence="10">The sequence shown here is derived from an EMBL/GenBank/DDBJ whole genome shotgun (WGS) entry which is preliminary data.</text>
</comment>
<feature type="chain" id="PRO_5027559208" evidence="9">
    <location>
        <begin position="29"/>
        <end position="717"/>
    </location>
</feature>
<proteinExistence type="inferred from homology"/>
<dbReference type="Gene3D" id="1.20.1600.10">
    <property type="entry name" value="Outer membrane efflux proteins (OEP)"/>
    <property type="match status" value="1"/>
</dbReference>
<organism evidence="10">
    <name type="scientific">Oscillatoriales cyanobacterium SpSt-418</name>
    <dbReference type="NCBI Taxonomy" id="2282169"/>
    <lineage>
        <taxon>Bacteria</taxon>
        <taxon>Bacillati</taxon>
        <taxon>Cyanobacteriota</taxon>
        <taxon>Cyanophyceae</taxon>
        <taxon>Oscillatoriophycideae</taxon>
        <taxon>Oscillatoriales</taxon>
    </lineage>
</organism>
<dbReference type="InterPro" id="IPR003423">
    <property type="entry name" value="OMP_efflux"/>
</dbReference>
<keyword evidence="6" id="KW-0472">Membrane</keyword>
<sequence>MQFCFRLLLVSVGAALTLGQGLKSGADAAPSEAQPAPETQQSLELHVAVPLKGSTAAVSLPQNAPTAIAASTTPEATKPIQVEMVPAKPAAPVTQTTKKPSPSTKQPTAAPQAKPANTASSTQPIAGAPQTATAQQPQSALKPAVAKPLKSAQPGMPTAKKEAQALQTKTPSDPVLDSPENITLPDGKPYKPFGPAKEGAAPESLNPDPNPLQFPTDPEEVRLRGIQPITLNQAIELAERNNRTLQVSQLQLQRSRAALRQAQAALYPTLDLQTGLTNSQSASSELSGQSQSFLNENDDARTSLSGGLSLNYDLFTSGQRPAQIRAAEQQLRSDELALEVAQEQLRLDVANDYYNLQEADETVRISLAAVRNNETSLRDAQALEQAGLGTRFDVLRAEVQLANSQQDLTNAIAQQTVQRRQLAQRLSVPQGINLAAADTIALAGTWGLTLEESIVLAYKNRAELEQQLAQRELSEQQRRAALAALGPQISLSAQYDLLNQFDDDLGTADGYSLAANLRWSIFDGGAARSAAAQQEVNRQIAETRFADVRNQVRFEVEQAYANLVSNQRNIETTRLALAQAEEALRLARLRFQAGVGTQTDVINAETDLTRARSNRLTAILNYNRALAALRRATTNITPTTGKPTGTASPAGTTTPSGTTPATPASPPATEPTDTVTPAPNVPNLAPTIEPAPGATETPPATASPAEPNSAPATQPSP</sequence>
<feature type="signal peptide" evidence="9">
    <location>
        <begin position="1"/>
        <end position="28"/>
    </location>
</feature>
<evidence type="ECO:0000256" key="6">
    <source>
        <dbReference type="ARBA" id="ARBA00023136"/>
    </source>
</evidence>
<keyword evidence="5" id="KW-0812">Transmembrane</keyword>
<protein>
    <submittedName>
        <fullName evidence="10">TolC family protein</fullName>
    </submittedName>
</protein>
<dbReference type="GO" id="GO:0009279">
    <property type="term" value="C:cell outer membrane"/>
    <property type="evidence" value="ECO:0007669"/>
    <property type="project" value="UniProtKB-SubCell"/>
</dbReference>
<dbReference type="Pfam" id="PF02321">
    <property type="entry name" value="OEP"/>
    <property type="match status" value="2"/>
</dbReference>
<comment type="subcellular location">
    <subcellularLocation>
        <location evidence="1">Cell outer membrane</location>
    </subcellularLocation>
</comment>
<dbReference type="AlphaFoldDB" id="A0A7C3KD84"/>
<name>A0A7C3KD84_9CYAN</name>
<dbReference type="GO" id="GO:1990281">
    <property type="term" value="C:efflux pump complex"/>
    <property type="evidence" value="ECO:0007669"/>
    <property type="project" value="TreeGrafter"/>
</dbReference>
<accession>A0A7C3KD84</accession>
<dbReference type="InterPro" id="IPR051906">
    <property type="entry name" value="TolC-like"/>
</dbReference>